<gene>
    <name evidence="15" type="ORF">GCM10011492_13170</name>
</gene>
<evidence type="ECO:0000256" key="11">
    <source>
        <dbReference type="RuleBase" id="RU363032"/>
    </source>
</evidence>
<dbReference type="InterPro" id="IPR003439">
    <property type="entry name" value="ABC_transporter-like_ATP-bd"/>
</dbReference>
<evidence type="ECO:0000256" key="5">
    <source>
        <dbReference type="ARBA" id="ARBA00022475"/>
    </source>
</evidence>
<evidence type="ECO:0000313" key="16">
    <source>
        <dbReference type="Proteomes" id="UP000636793"/>
    </source>
</evidence>
<feature type="compositionally biased region" description="Polar residues" evidence="12">
    <location>
        <begin position="1"/>
        <end position="11"/>
    </location>
</feature>
<dbReference type="InterPro" id="IPR013563">
    <property type="entry name" value="Oligopep_ABC_C"/>
</dbReference>
<dbReference type="Gene3D" id="1.10.3720.10">
    <property type="entry name" value="MetI-like"/>
    <property type="match status" value="1"/>
</dbReference>
<dbReference type="NCBIfam" id="TIGR01727">
    <property type="entry name" value="oligo_HPY"/>
    <property type="match status" value="1"/>
</dbReference>
<organism evidence="15 16">
    <name type="scientific">Flexivirga endophytica</name>
    <dbReference type="NCBI Taxonomy" id="1849103"/>
    <lineage>
        <taxon>Bacteria</taxon>
        <taxon>Bacillati</taxon>
        <taxon>Actinomycetota</taxon>
        <taxon>Actinomycetes</taxon>
        <taxon>Micrococcales</taxon>
        <taxon>Dermacoccaceae</taxon>
        <taxon>Flexivirga</taxon>
    </lineage>
</organism>
<keyword evidence="8 15" id="KW-0067">ATP-binding</keyword>
<dbReference type="SUPFAM" id="SSF161098">
    <property type="entry name" value="MetI-like"/>
    <property type="match status" value="1"/>
</dbReference>
<dbReference type="Pfam" id="PF00528">
    <property type="entry name" value="BPD_transp_1"/>
    <property type="match status" value="1"/>
</dbReference>
<dbReference type="InterPro" id="IPR027417">
    <property type="entry name" value="P-loop_NTPase"/>
</dbReference>
<proteinExistence type="inferred from homology"/>
<dbReference type="FunFam" id="3.40.50.300:FF:000016">
    <property type="entry name" value="Oligopeptide ABC transporter ATP-binding component"/>
    <property type="match status" value="1"/>
</dbReference>
<dbReference type="SMART" id="SM00382">
    <property type="entry name" value="AAA"/>
    <property type="match status" value="1"/>
</dbReference>
<dbReference type="Pfam" id="PF08352">
    <property type="entry name" value="oligo_HPY"/>
    <property type="match status" value="1"/>
</dbReference>
<evidence type="ECO:0000256" key="12">
    <source>
        <dbReference type="SAM" id="MobiDB-lite"/>
    </source>
</evidence>
<feature type="transmembrane region" description="Helical" evidence="11">
    <location>
        <begin position="130"/>
        <end position="152"/>
    </location>
</feature>
<dbReference type="PROSITE" id="PS50893">
    <property type="entry name" value="ABC_TRANSPORTER_2"/>
    <property type="match status" value="1"/>
</dbReference>
<evidence type="ECO:0000256" key="1">
    <source>
        <dbReference type="ARBA" id="ARBA00004141"/>
    </source>
</evidence>
<reference evidence="15" key="2">
    <citation type="submission" date="2020-09" db="EMBL/GenBank/DDBJ databases">
        <authorList>
            <person name="Sun Q."/>
            <person name="Zhou Y."/>
        </authorList>
    </citation>
    <scope>NUCLEOTIDE SEQUENCE</scope>
    <source>
        <strain evidence="15">CGMCC 1.15085</strain>
    </source>
</reference>
<evidence type="ECO:0000313" key="15">
    <source>
        <dbReference type="EMBL" id="GGB24568.1"/>
    </source>
</evidence>
<evidence type="ECO:0000256" key="8">
    <source>
        <dbReference type="ARBA" id="ARBA00022840"/>
    </source>
</evidence>
<feature type="transmembrane region" description="Helical" evidence="11">
    <location>
        <begin position="158"/>
        <end position="177"/>
    </location>
</feature>
<dbReference type="Proteomes" id="UP000636793">
    <property type="component" value="Unassembled WGS sequence"/>
</dbReference>
<dbReference type="PANTHER" id="PTHR43297">
    <property type="entry name" value="OLIGOPEPTIDE TRANSPORT ATP-BINDING PROTEIN APPD"/>
    <property type="match status" value="1"/>
</dbReference>
<dbReference type="GO" id="GO:0005886">
    <property type="term" value="C:plasma membrane"/>
    <property type="evidence" value="ECO:0007669"/>
    <property type="project" value="UniProtKB-SubCell"/>
</dbReference>
<dbReference type="AlphaFoldDB" id="A0A916SZK7"/>
<feature type="region of interest" description="Disordered" evidence="12">
    <location>
        <begin position="1"/>
        <end position="20"/>
    </location>
</feature>
<dbReference type="RefSeq" id="WP_188836178.1">
    <property type="nucleotide sequence ID" value="NZ_BMHI01000002.1"/>
</dbReference>
<dbReference type="SUPFAM" id="SSF52540">
    <property type="entry name" value="P-loop containing nucleoside triphosphate hydrolases"/>
    <property type="match status" value="1"/>
</dbReference>
<feature type="transmembrane region" description="Helical" evidence="11">
    <location>
        <begin position="264"/>
        <end position="283"/>
    </location>
</feature>
<feature type="domain" description="ABC transmembrane type-1" evidence="14">
    <location>
        <begin position="99"/>
        <end position="284"/>
    </location>
</feature>
<comment type="similarity">
    <text evidence="3">Belongs to the ABC transporter superfamily.</text>
</comment>
<evidence type="ECO:0000256" key="4">
    <source>
        <dbReference type="ARBA" id="ARBA00022448"/>
    </source>
</evidence>
<comment type="caution">
    <text evidence="15">The sequence shown here is derived from an EMBL/GenBank/DDBJ whole genome shotgun (WGS) entry which is preliminary data.</text>
</comment>
<dbReference type="PANTHER" id="PTHR43297:SF2">
    <property type="entry name" value="DIPEPTIDE TRANSPORT ATP-BINDING PROTEIN DPPD"/>
    <property type="match status" value="1"/>
</dbReference>
<dbReference type="InterPro" id="IPR035906">
    <property type="entry name" value="MetI-like_sf"/>
</dbReference>
<keyword evidence="16" id="KW-1185">Reference proteome</keyword>
<evidence type="ECO:0000259" key="14">
    <source>
        <dbReference type="PROSITE" id="PS50928"/>
    </source>
</evidence>
<comment type="similarity">
    <text evidence="11">Belongs to the binding-protein-dependent transport system permease family.</text>
</comment>
<dbReference type="InterPro" id="IPR003593">
    <property type="entry name" value="AAA+_ATPase"/>
</dbReference>
<dbReference type="Gene3D" id="3.40.50.300">
    <property type="entry name" value="P-loop containing nucleotide triphosphate hydrolases"/>
    <property type="match status" value="1"/>
</dbReference>
<feature type="transmembrane region" description="Helical" evidence="11">
    <location>
        <begin position="99"/>
        <end position="123"/>
    </location>
</feature>
<dbReference type="CDD" id="cd03257">
    <property type="entry name" value="ABC_NikE_OppD_transporters"/>
    <property type="match status" value="1"/>
</dbReference>
<reference evidence="15" key="1">
    <citation type="journal article" date="2014" name="Int. J. Syst. Evol. Microbiol.">
        <title>Complete genome sequence of Corynebacterium casei LMG S-19264T (=DSM 44701T), isolated from a smear-ripened cheese.</title>
        <authorList>
            <consortium name="US DOE Joint Genome Institute (JGI-PGF)"/>
            <person name="Walter F."/>
            <person name="Albersmeier A."/>
            <person name="Kalinowski J."/>
            <person name="Ruckert C."/>
        </authorList>
    </citation>
    <scope>NUCLEOTIDE SEQUENCE</scope>
    <source>
        <strain evidence="15">CGMCC 1.15085</strain>
    </source>
</reference>
<evidence type="ECO:0000256" key="2">
    <source>
        <dbReference type="ARBA" id="ARBA00004202"/>
    </source>
</evidence>
<feature type="region of interest" description="Disordered" evidence="12">
    <location>
        <begin position="294"/>
        <end position="317"/>
    </location>
</feature>
<dbReference type="GO" id="GO:0005524">
    <property type="term" value="F:ATP binding"/>
    <property type="evidence" value="ECO:0007669"/>
    <property type="project" value="UniProtKB-KW"/>
</dbReference>
<dbReference type="Pfam" id="PF00005">
    <property type="entry name" value="ABC_tran"/>
    <property type="match status" value="1"/>
</dbReference>
<comment type="subcellular location">
    <subcellularLocation>
        <location evidence="11">Cell membrane</location>
        <topology evidence="11">Multi-pass membrane protein</topology>
    </subcellularLocation>
    <subcellularLocation>
        <location evidence="2">Cell membrane</location>
        <topology evidence="2">Peripheral membrane protein</topology>
    </subcellularLocation>
    <subcellularLocation>
        <location evidence="1">Membrane</location>
        <topology evidence="1">Multi-pass membrane protein</topology>
    </subcellularLocation>
</comment>
<feature type="transmembrane region" description="Helical" evidence="11">
    <location>
        <begin position="36"/>
        <end position="56"/>
    </location>
</feature>
<evidence type="ECO:0000256" key="6">
    <source>
        <dbReference type="ARBA" id="ARBA00022692"/>
    </source>
</evidence>
<dbReference type="GO" id="GO:0055085">
    <property type="term" value="P:transmembrane transport"/>
    <property type="evidence" value="ECO:0007669"/>
    <property type="project" value="InterPro"/>
</dbReference>
<dbReference type="InterPro" id="IPR050388">
    <property type="entry name" value="ABC_Ni/Peptide_Import"/>
</dbReference>
<dbReference type="GO" id="GO:0016887">
    <property type="term" value="F:ATP hydrolysis activity"/>
    <property type="evidence" value="ECO:0007669"/>
    <property type="project" value="InterPro"/>
</dbReference>
<accession>A0A916SZK7</accession>
<evidence type="ECO:0000256" key="3">
    <source>
        <dbReference type="ARBA" id="ARBA00005417"/>
    </source>
</evidence>
<name>A0A916SZK7_9MICO</name>
<feature type="transmembrane region" description="Helical" evidence="11">
    <location>
        <begin position="215"/>
        <end position="239"/>
    </location>
</feature>
<evidence type="ECO:0000256" key="10">
    <source>
        <dbReference type="ARBA" id="ARBA00023136"/>
    </source>
</evidence>
<keyword evidence="5" id="KW-1003">Cell membrane</keyword>
<keyword evidence="9 11" id="KW-1133">Transmembrane helix</keyword>
<keyword evidence="7" id="KW-0547">Nucleotide-binding</keyword>
<dbReference type="EMBL" id="BMHI01000002">
    <property type="protein sequence ID" value="GGB24568.1"/>
    <property type="molecule type" value="Genomic_DNA"/>
</dbReference>
<feature type="domain" description="ABC transporter" evidence="13">
    <location>
        <begin position="323"/>
        <end position="571"/>
    </location>
</feature>
<protein>
    <submittedName>
        <fullName evidence="15">Dipeptide/oligopeptide/nickel ABC transporter ATP-binding protein</fullName>
    </submittedName>
</protein>
<dbReference type="GO" id="GO:0015833">
    <property type="term" value="P:peptide transport"/>
    <property type="evidence" value="ECO:0007669"/>
    <property type="project" value="InterPro"/>
</dbReference>
<dbReference type="PROSITE" id="PS00211">
    <property type="entry name" value="ABC_TRANSPORTER_1"/>
    <property type="match status" value="1"/>
</dbReference>
<dbReference type="PROSITE" id="PS50928">
    <property type="entry name" value="ABC_TM1"/>
    <property type="match status" value="1"/>
</dbReference>
<sequence>MTAGVDTTQTHDGPAAPADPARQSIVRSLLRTPRGLLTVGFLVVLFVASLLAPVVAPHDPLHQELKHALEGPSGQYWLGTDGLGRDVLSRLLYGGRSSLLGVLEGVVAHVIVAVPLGIAAGYLGGWTDRIITRVVDIVMSVPTIVILLALLTMFDRNISAAMITLGALSAAGTTRMIRAAALSVRGELFVSAAELLGLSRPQILFRHILPRCRGVIIVQVSLFAAVALGIQTGLTYLSLGPPPPAPTWGGMVADAASSVSNDPWLLVPAGGLIGITVLCFGILGDTVRDITAQSSTASAGLRAPRRRPEPATGAPEEGALLSVRELSVTFRTPSGDRDVLTSVSFDVQPGETLGLVGESGSGKTVTARAVLGLLENNGAVAHGSARFDGVDLLALPRKRWAALRGKRIALISQEPMVALDPSFTVGAQLREVVRAHDHSGRAEAHERVLELLRLVELPDPEEIVKQYPFQISGGMAQRVAIALALAGRPDLLVADEPTTALDVTVQAEILDLLRRLQQETGMAIVLVTHDWGVVADSCSRVAVMYAGQVVERADVEDVFRHPSHPYTRALMATSPEHAERGRPIAAIAGQVPAPGTWPTGCRFAARCPLMTEACRREPVAMVDLGEGRDSRCLMATSILEGTSA</sequence>
<dbReference type="InterPro" id="IPR000515">
    <property type="entry name" value="MetI-like"/>
</dbReference>
<dbReference type="InterPro" id="IPR017871">
    <property type="entry name" value="ABC_transporter-like_CS"/>
</dbReference>
<keyword evidence="4 11" id="KW-0813">Transport</keyword>
<evidence type="ECO:0000256" key="9">
    <source>
        <dbReference type="ARBA" id="ARBA00022989"/>
    </source>
</evidence>
<evidence type="ECO:0000256" key="7">
    <source>
        <dbReference type="ARBA" id="ARBA00022741"/>
    </source>
</evidence>
<evidence type="ECO:0000259" key="13">
    <source>
        <dbReference type="PROSITE" id="PS50893"/>
    </source>
</evidence>
<dbReference type="CDD" id="cd06261">
    <property type="entry name" value="TM_PBP2"/>
    <property type="match status" value="1"/>
</dbReference>
<keyword evidence="10 11" id="KW-0472">Membrane</keyword>
<keyword evidence="6 11" id="KW-0812">Transmembrane</keyword>